<protein>
    <submittedName>
        <fullName evidence="2 4">Uncharacterized protein</fullName>
    </submittedName>
</protein>
<name>A0A090MY76_STRRB</name>
<feature type="coiled-coil region" evidence="1">
    <location>
        <begin position="7"/>
        <end position="48"/>
    </location>
</feature>
<evidence type="ECO:0000313" key="3">
    <source>
        <dbReference type="Proteomes" id="UP000035682"/>
    </source>
</evidence>
<dbReference type="AlphaFoldDB" id="A0A090MY76"/>
<accession>A0A090MY76</accession>
<keyword evidence="1" id="KW-0175">Coiled coil</keyword>
<organism evidence="2">
    <name type="scientific">Strongyloides ratti</name>
    <name type="common">Parasitic roundworm</name>
    <dbReference type="NCBI Taxonomy" id="34506"/>
    <lineage>
        <taxon>Eukaryota</taxon>
        <taxon>Metazoa</taxon>
        <taxon>Ecdysozoa</taxon>
        <taxon>Nematoda</taxon>
        <taxon>Chromadorea</taxon>
        <taxon>Rhabditida</taxon>
        <taxon>Tylenchina</taxon>
        <taxon>Panagrolaimomorpha</taxon>
        <taxon>Strongyloidoidea</taxon>
        <taxon>Strongyloididae</taxon>
        <taxon>Strongyloides</taxon>
    </lineage>
</organism>
<evidence type="ECO:0000256" key="1">
    <source>
        <dbReference type="SAM" id="Coils"/>
    </source>
</evidence>
<dbReference type="CTD" id="36379064"/>
<evidence type="ECO:0000313" key="4">
    <source>
        <dbReference type="WBParaSite" id="SRAE_2000136600.1"/>
    </source>
</evidence>
<dbReference type="EMBL" id="LN609529">
    <property type="protein sequence ID" value="CEF66699.1"/>
    <property type="molecule type" value="Genomic_DNA"/>
</dbReference>
<dbReference type="Proteomes" id="UP000035682">
    <property type="component" value="Unplaced"/>
</dbReference>
<sequence length="116" mass="13224">MFSEDFLNDIESQFQDIKKMIEQYLELYKNMLEQLNQVQKKINELKFVVDSVTALRTQQALQAGPQGPPGTPVQLRPVFIENKTVIIELKSDKKLAGPIGPPGTRVKLRNITKDEL</sequence>
<evidence type="ECO:0000313" key="5">
    <source>
        <dbReference type="WormBase" id="SRAE_2000136600"/>
    </source>
</evidence>
<dbReference type="WormBase" id="SRAE_2000136600">
    <property type="protein sequence ID" value="SRP09427"/>
    <property type="gene ID" value="WBGene00261570"/>
</dbReference>
<keyword evidence="3" id="KW-1185">Reference proteome</keyword>
<reference evidence="2 3" key="1">
    <citation type="submission" date="2014-09" db="EMBL/GenBank/DDBJ databases">
        <authorList>
            <person name="Martin A.A."/>
        </authorList>
    </citation>
    <scope>NUCLEOTIDE SEQUENCE</scope>
    <source>
        <strain evidence="3">ED321</strain>
        <strain evidence="2">ED321 Heterogonic</strain>
    </source>
</reference>
<reference evidence="4" key="2">
    <citation type="submission" date="2020-12" db="UniProtKB">
        <authorList>
            <consortium name="WormBaseParasite"/>
        </authorList>
    </citation>
    <scope>IDENTIFICATION</scope>
</reference>
<proteinExistence type="predicted"/>
<dbReference type="RefSeq" id="XP_024505899.1">
    <property type="nucleotide sequence ID" value="XM_024652310.1"/>
</dbReference>
<dbReference type="WBParaSite" id="SRAE_2000136600.1">
    <property type="protein sequence ID" value="SRAE_2000136600.1"/>
    <property type="gene ID" value="WBGene00261570"/>
</dbReference>
<gene>
    <name evidence="2 4 5" type="ORF">SRAE_2000136600</name>
</gene>
<evidence type="ECO:0000313" key="2">
    <source>
        <dbReference type="EMBL" id="CEF66699.1"/>
    </source>
</evidence>
<dbReference type="GeneID" id="36379064"/>